<evidence type="ECO:0000313" key="3">
    <source>
        <dbReference type="Proteomes" id="UP000053144"/>
    </source>
</evidence>
<feature type="region of interest" description="Disordered" evidence="1">
    <location>
        <begin position="1"/>
        <end position="20"/>
    </location>
</feature>
<name>A0A0L9TMB0_PHAAN</name>
<protein>
    <submittedName>
        <fullName evidence="2">Uncharacterized protein</fullName>
    </submittedName>
</protein>
<gene>
    <name evidence="2" type="ORF">LR48_Vigan01g085400</name>
</gene>
<organism evidence="2 3">
    <name type="scientific">Phaseolus angularis</name>
    <name type="common">Azuki bean</name>
    <name type="synonym">Vigna angularis</name>
    <dbReference type="NCBI Taxonomy" id="3914"/>
    <lineage>
        <taxon>Eukaryota</taxon>
        <taxon>Viridiplantae</taxon>
        <taxon>Streptophyta</taxon>
        <taxon>Embryophyta</taxon>
        <taxon>Tracheophyta</taxon>
        <taxon>Spermatophyta</taxon>
        <taxon>Magnoliopsida</taxon>
        <taxon>eudicotyledons</taxon>
        <taxon>Gunneridae</taxon>
        <taxon>Pentapetalae</taxon>
        <taxon>rosids</taxon>
        <taxon>fabids</taxon>
        <taxon>Fabales</taxon>
        <taxon>Fabaceae</taxon>
        <taxon>Papilionoideae</taxon>
        <taxon>50 kb inversion clade</taxon>
        <taxon>NPAAA clade</taxon>
        <taxon>indigoferoid/millettioid clade</taxon>
        <taxon>Phaseoleae</taxon>
        <taxon>Vigna</taxon>
    </lineage>
</organism>
<dbReference type="Gramene" id="KOM31299">
    <property type="protein sequence ID" value="KOM31299"/>
    <property type="gene ID" value="LR48_Vigan01g085400"/>
</dbReference>
<accession>A0A0L9TMB0</accession>
<dbReference type="AlphaFoldDB" id="A0A0L9TMB0"/>
<proteinExistence type="predicted"/>
<dbReference type="Proteomes" id="UP000053144">
    <property type="component" value="Chromosome 1"/>
</dbReference>
<reference evidence="3" key="1">
    <citation type="journal article" date="2015" name="Proc. Natl. Acad. Sci. U.S.A.">
        <title>Genome sequencing of adzuki bean (Vigna angularis) provides insight into high starch and low fat accumulation and domestication.</title>
        <authorList>
            <person name="Yang K."/>
            <person name="Tian Z."/>
            <person name="Chen C."/>
            <person name="Luo L."/>
            <person name="Zhao B."/>
            <person name="Wang Z."/>
            <person name="Yu L."/>
            <person name="Li Y."/>
            <person name="Sun Y."/>
            <person name="Li W."/>
            <person name="Chen Y."/>
            <person name="Li Y."/>
            <person name="Zhang Y."/>
            <person name="Ai D."/>
            <person name="Zhao J."/>
            <person name="Shang C."/>
            <person name="Ma Y."/>
            <person name="Wu B."/>
            <person name="Wang M."/>
            <person name="Gao L."/>
            <person name="Sun D."/>
            <person name="Zhang P."/>
            <person name="Guo F."/>
            <person name="Wang W."/>
            <person name="Li Y."/>
            <person name="Wang J."/>
            <person name="Varshney R.K."/>
            <person name="Wang J."/>
            <person name="Ling H.Q."/>
            <person name="Wan P."/>
        </authorList>
    </citation>
    <scope>NUCLEOTIDE SEQUENCE</scope>
    <source>
        <strain evidence="3">cv. Jingnong 6</strain>
    </source>
</reference>
<dbReference type="EMBL" id="CM003371">
    <property type="protein sequence ID" value="KOM31299.1"/>
    <property type="molecule type" value="Genomic_DNA"/>
</dbReference>
<evidence type="ECO:0000256" key="1">
    <source>
        <dbReference type="SAM" id="MobiDB-lite"/>
    </source>
</evidence>
<evidence type="ECO:0000313" key="2">
    <source>
        <dbReference type="EMBL" id="KOM31299.1"/>
    </source>
</evidence>
<sequence length="141" mass="16249">MDQSQFGHSVGQFYREPQQQWQQQPSILERWAKMDDTLQQFMQMSDSHHKNNQVAFKRIGSQFVHIIQKLDDLGSNMKANPREECNAVITESGKDKIRKFVLGAQDHQKKKKQEGRKVRLGAPLRALRAGLQVLCSSRLCA</sequence>